<dbReference type="EMBL" id="MH460463">
    <property type="protein sequence ID" value="AXG67366.1"/>
    <property type="molecule type" value="Genomic_DNA"/>
</dbReference>
<name>A0A384ZYR4_9CAUD</name>
<gene>
    <name evidence="2" type="ORF">AD1_322</name>
</gene>
<dbReference type="Proteomes" id="UP000262440">
    <property type="component" value="Segment"/>
</dbReference>
<proteinExistence type="predicted"/>
<evidence type="ECO:0000313" key="3">
    <source>
        <dbReference type="Proteomes" id="UP000262440"/>
    </source>
</evidence>
<reference evidence="2 3" key="1">
    <citation type="journal article" date="2018" name="Front. Microbiol.">
        <title>Jumbo Bacteriophages Are Represented Within an Increasing Diversity of Environmental Viruses Infecting the Emerging Phytopathogen, Dickeya solani.</title>
        <authorList>
            <person name="Day A.W."/>
            <person name="Ahn J."/>
            <person name="Salmond G.P.C."/>
        </authorList>
    </citation>
    <scope>NUCLEOTIDE SEQUENCE [LARGE SCALE GENOMIC DNA]</scope>
</reference>
<evidence type="ECO:0000313" key="2">
    <source>
        <dbReference type="EMBL" id="AXG67366.1"/>
    </source>
</evidence>
<feature type="region of interest" description="Disordered" evidence="1">
    <location>
        <begin position="1"/>
        <end position="24"/>
    </location>
</feature>
<keyword evidence="3" id="KW-1185">Reference proteome</keyword>
<evidence type="ECO:0000256" key="1">
    <source>
        <dbReference type="SAM" id="MobiDB-lite"/>
    </source>
</evidence>
<accession>A0A384ZYR4</accession>
<protein>
    <submittedName>
        <fullName evidence="2">Uncharacterized protein</fullName>
    </submittedName>
</protein>
<organism evidence="2 3">
    <name type="scientific">Dickeya phage vB_DsoM_AD1</name>
    <dbReference type="NCBI Taxonomy" id="2283029"/>
    <lineage>
        <taxon>Viruses</taxon>
        <taxon>Duplodnaviria</taxon>
        <taxon>Heunggongvirae</taxon>
        <taxon>Uroviricota</taxon>
        <taxon>Caudoviricetes</taxon>
        <taxon>Alexandravirus</taxon>
        <taxon>Alexandravirus AD1</taxon>
    </lineage>
</organism>
<sequence>MSAEHLLNDDLPDDTKPSKQAPEKPSYYDLMTLRLEAGVRLARSLKTLCDANVLPTSGGGSTLLAAALDVAERHFADICMGLVPVRDGTDVCTIKMREDLPACVEAFRIVVMEHAQREALERECRNMIADGNGFKLLTQPQVLHIENKHVCDENCDHRKDDYQWKC</sequence>